<reference evidence="1 2" key="1">
    <citation type="submission" date="2017-09" db="EMBL/GenBank/DDBJ databases">
        <title>Bloom of a denitrifying methanotroph, Candidatus Methylomirabilis limnetica, in a deep stratified lake.</title>
        <authorList>
            <person name="Graf J.S."/>
            <person name="Marchant H.K."/>
            <person name="Tienken D."/>
            <person name="Hach P.F."/>
            <person name="Brand A."/>
            <person name="Schubert C.J."/>
            <person name="Kuypers M.M."/>
            <person name="Milucka J."/>
        </authorList>
    </citation>
    <scope>NUCLEOTIDE SEQUENCE [LARGE SCALE GENOMIC DNA]</scope>
    <source>
        <strain evidence="1 2">Zug</strain>
    </source>
</reference>
<dbReference type="OrthoDB" id="799968at2"/>
<sequence>MNIQSSDSSTNIVNVETSALFEALRKNLDGSISDHALQQRLRETVDAMQVSAGTCSFSERYKDFIALAADHVTVFAPFLPALTQLLL</sequence>
<dbReference type="EMBL" id="NVQC01000023">
    <property type="protein sequence ID" value="PTL35455.1"/>
    <property type="molecule type" value="Genomic_DNA"/>
</dbReference>
<reference evidence="2" key="2">
    <citation type="journal article" date="2018" name="Environ. Microbiol.">
        <title>Bloom of a denitrifying methanotroph, 'Candidatus Methylomirabilis limnetica', in a deep stratified lake.</title>
        <authorList>
            <person name="Graf J.S."/>
            <person name="Mayr M.J."/>
            <person name="Marchant H.K."/>
            <person name="Tienken D."/>
            <person name="Hach P.F."/>
            <person name="Brand A."/>
            <person name="Schubert C.J."/>
            <person name="Kuypers M.M."/>
            <person name="Milucka J."/>
        </authorList>
    </citation>
    <scope>NUCLEOTIDE SEQUENCE [LARGE SCALE GENOMIC DNA]</scope>
    <source>
        <strain evidence="2">Zug</strain>
    </source>
</reference>
<dbReference type="RefSeq" id="WP_107562918.1">
    <property type="nucleotide sequence ID" value="NZ_NVQC01000023.1"/>
</dbReference>
<gene>
    <name evidence="1" type="ORF">CLG94_09285</name>
</gene>
<protein>
    <submittedName>
        <fullName evidence="1">Uncharacterized protein</fullName>
    </submittedName>
</protein>
<evidence type="ECO:0000313" key="1">
    <source>
        <dbReference type="EMBL" id="PTL35455.1"/>
    </source>
</evidence>
<accession>A0A2T4TWH4</accession>
<comment type="caution">
    <text evidence="1">The sequence shown here is derived from an EMBL/GenBank/DDBJ whole genome shotgun (WGS) entry which is preliminary data.</text>
</comment>
<dbReference type="AlphaFoldDB" id="A0A2T4TWH4"/>
<organism evidence="1 2">
    <name type="scientific">Candidatus Methylomirabilis limnetica</name>
    <dbReference type="NCBI Taxonomy" id="2033718"/>
    <lineage>
        <taxon>Bacteria</taxon>
        <taxon>Candidatus Methylomirabilota</taxon>
        <taxon>Candidatus Methylomirabilia</taxon>
        <taxon>Candidatus Methylomirabilales</taxon>
        <taxon>Candidatus Methylomirabilaceae</taxon>
        <taxon>Candidatus Methylomirabilis</taxon>
    </lineage>
</organism>
<keyword evidence="2" id="KW-1185">Reference proteome</keyword>
<dbReference type="Proteomes" id="UP000241436">
    <property type="component" value="Unassembled WGS sequence"/>
</dbReference>
<evidence type="ECO:0000313" key="2">
    <source>
        <dbReference type="Proteomes" id="UP000241436"/>
    </source>
</evidence>
<name>A0A2T4TWH4_9BACT</name>
<proteinExistence type="predicted"/>